<feature type="non-terminal residue" evidence="2">
    <location>
        <position position="94"/>
    </location>
</feature>
<evidence type="ECO:0000313" key="2">
    <source>
        <dbReference type="EMBL" id="GAG49286.1"/>
    </source>
</evidence>
<reference evidence="2" key="1">
    <citation type="journal article" date="2014" name="Front. Microbiol.">
        <title>High frequency of phylogenetically diverse reductive dehalogenase-homologous genes in deep subseafloor sedimentary metagenomes.</title>
        <authorList>
            <person name="Kawai M."/>
            <person name="Futagami T."/>
            <person name="Toyoda A."/>
            <person name="Takaki Y."/>
            <person name="Nishi S."/>
            <person name="Hori S."/>
            <person name="Arai W."/>
            <person name="Tsubouchi T."/>
            <person name="Morono Y."/>
            <person name="Uchiyama I."/>
            <person name="Ito T."/>
            <person name="Fujiyama A."/>
            <person name="Inagaki F."/>
            <person name="Takami H."/>
        </authorList>
    </citation>
    <scope>NUCLEOTIDE SEQUENCE</scope>
    <source>
        <strain evidence="2">Expedition CK06-06</strain>
    </source>
</reference>
<keyword evidence="1" id="KW-0812">Transmembrane</keyword>
<feature type="transmembrane region" description="Helical" evidence="1">
    <location>
        <begin position="21"/>
        <end position="45"/>
    </location>
</feature>
<comment type="caution">
    <text evidence="2">The sequence shown here is derived from an EMBL/GenBank/DDBJ whole genome shotgun (WGS) entry which is preliminary data.</text>
</comment>
<keyword evidence="1" id="KW-1133">Transmembrane helix</keyword>
<gene>
    <name evidence="2" type="ORF">S01H1_85318</name>
</gene>
<sequence>TSPEEFVGMVGSLMTALNLTILSGWLAFGWIGGAAIAITSCILVLLLANVYGLPLFYLNILMFFGSFFWGHRLTKRITDLTQLHKVEIEEIEEK</sequence>
<feature type="transmembrane region" description="Helical" evidence="1">
    <location>
        <begin position="51"/>
        <end position="70"/>
    </location>
</feature>
<accession>X0ZM24</accession>
<proteinExistence type="predicted"/>
<dbReference type="EMBL" id="BARS01058548">
    <property type="protein sequence ID" value="GAG49286.1"/>
    <property type="molecule type" value="Genomic_DNA"/>
</dbReference>
<feature type="non-terminal residue" evidence="2">
    <location>
        <position position="1"/>
    </location>
</feature>
<keyword evidence="1" id="KW-0472">Membrane</keyword>
<organism evidence="2">
    <name type="scientific">marine sediment metagenome</name>
    <dbReference type="NCBI Taxonomy" id="412755"/>
    <lineage>
        <taxon>unclassified sequences</taxon>
        <taxon>metagenomes</taxon>
        <taxon>ecological metagenomes</taxon>
    </lineage>
</organism>
<name>X0ZM24_9ZZZZ</name>
<dbReference type="AlphaFoldDB" id="X0ZM24"/>
<protein>
    <submittedName>
        <fullName evidence="2">Uncharacterized protein</fullName>
    </submittedName>
</protein>
<evidence type="ECO:0000256" key="1">
    <source>
        <dbReference type="SAM" id="Phobius"/>
    </source>
</evidence>